<proteinExistence type="predicted"/>
<keyword evidence="3" id="KW-0547">Nucleotide-binding</keyword>
<gene>
    <name evidence="7" type="ORF">ASTO00021_LOCUS15288</name>
</gene>
<feature type="domain" description="Protein kinase" evidence="6">
    <location>
        <begin position="46"/>
        <end position="326"/>
    </location>
</feature>
<dbReference type="EMBL" id="HBIN01020032">
    <property type="protein sequence ID" value="CAE0445269.1"/>
    <property type="molecule type" value="Transcribed_RNA"/>
</dbReference>
<evidence type="ECO:0000256" key="4">
    <source>
        <dbReference type="ARBA" id="ARBA00022777"/>
    </source>
</evidence>
<reference evidence="7" key="1">
    <citation type="submission" date="2021-01" db="EMBL/GenBank/DDBJ databases">
        <authorList>
            <person name="Corre E."/>
            <person name="Pelletier E."/>
            <person name="Niang G."/>
            <person name="Scheremetjew M."/>
            <person name="Finn R."/>
            <person name="Kale V."/>
            <person name="Holt S."/>
            <person name="Cochrane G."/>
            <person name="Meng A."/>
            <person name="Brown T."/>
            <person name="Cohen L."/>
        </authorList>
    </citation>
    <scope>NUCLEOTIDE SEQUENCE</scope>
    <source>
        <strain evidence="7">GSBS06</strain>
    </source>
</reference>
<evidence type="ECO:0000256" key="2">
    <source>
        <dbReference type="ARBA" id="ARBA00022679"/>
    </source>
</evidence>
<dbReference type="GO" id="GO:0005524">
    <property type="term" value="F:ATP binding"/>
    <property type="evidence" value="ECO:0007669"/>
    <property type="project" value="UniProtKB-KW"/>
</dbReference>
<keyword evidence="4" id="KW-0418">Kinase</keyword>
<dbReference type="PANTHER" id="PTHR24353">
    <property type="entry name" value="CYCLIC NUCLEOTIDE-DEPENDENT PROTEIN KINASE"/>
    <property type="match status" value="1"/>
</dbReference>
<organism evidence="7">
    <name type="scientific">Aplanochytrium stocchinoi</name>
    <dbReference type="NCBI Taxonomy" id="215587"/>
    <lineage>
        <taxon>Eukaryota</taxon>
        <taxon>Sar</taxon>
        <taxon>Stramenopiles</taxon>
        <taxon>Bigyra</taxon>
        <taxon>Labyrinthulomycetes</taxon>
        <taxon>Thraustochytrida</taxon>
        <taxon>Thraustochytriidae</taxon>
        <taxon>Aplanochytrium</taxon>
    </lineage>
</organism>
<dbReference type="Gene3D" id="1.10.510.10">
    <property type="entry name" value="Transferase(Phosphotransferase) domain 1"/>
    <property type="match status" value="1"/>
</dbReference>
<dbReference type="SUPFAM" id="SSF56112">
    <property type="entry name" value="Protein kinase-like (PK-like)"/>
    <property type="match status" value="1"/>
</dbReference>
<sequence>MGIGISSIRKYKLKNASVKRNLVEWVADPIRDGRYLRDKVVKFEDFEKICYLNSGQSSNVYLCKYKRNGKYYALKAVKKYWVYDERQFDHVQREMSVHLGLTQGAANLFRVFENHSYIYFVMEYCVLGDLKLLLLRNGRFPRQVLQYIIAGIVNGINYLHETRCIIHRHICASNVMLSATGHVKLIDFGNARSVSREQTHIKTVDKDVLGSFEYAAPELIPPSMKEILYEYKDTETHHSFPVDYWALGVLLFYMASRKFPYGKQENRHLSAQSVAKRVLEGKRKRLPLHISFYYRSSGLIELINGLLDPNPTTRWSCEEIKSCRFMASTNIDKHQNMNPPYLPKRRLVSGDSSSFGKLHRRAEPKDSRVLLTEEEFGYTYFTKIIEKEMHKISLVSPRPKTCDPVLNSLLTEQQNGDISEFGDDIRPEEWFKNATLHLEAKKKNLSKRLRSKVVPGE</sequence>
<evidence type="ECO:0000256" key="3">
    <source>
        <dbReference type="ARBA" id="ARBA00022741"/>
    </source>
</evidence>
<dbReference type="Gene3D" id="3.30.200.20">
    <property type="entry name" value="Phosphorylase Kinase, domain 1"/>
    <property type="match status" value="1"/>
</dbReference>
<dbReference type="Pfam" id="PF00069">
    <property type="entry name" value="Pkinase"/>
    <property type="match status" value="1"/>
</dbReference>
<evidence type="ECO:0000256" key="5">
    <source>
        <dbReference type="ARBA" id="ARBA00022840"/>
    </source>
</evidence>
<evidence type="ECO:0000259" key="6">
    <source>
        <dbReference type="PROSITE" id="PS50011"/>
    </source>
</evidence>
<evidence type="ECO:0000256" key="1">
    <source>
        <dbReference type="ARBA" id="ARBA00022527"/>
    </source>
</evidence>
<keyword evidence="1" id="KW-0723">Serine/threonine-protein kinase</keyword>
<accession>A0A7S3PNF6</accession>
<evidence type="ECO:0000313" key="7">
    <source>
        <dbReference type="EMBL" id="CAE0445269.1"/>
    </source>
</evidence>
<dbReference type="GO" id="GO:0004674">
    <property type="term" value="F:protein serine/threonine kinase activity"/>
    <property type="evidence" value="ECO:0007669"/>
    <property type="project" value="UniProtKB-KW"/>
</dbReference>
<protein>
    <recommendedName>
        <fullName evidence="6">Protein kinase domain-containing protein</fullName>
    </recommendedName>
</protein>
<keyword evidence="5" id="KW-0067">ATP-binding</keyword>
<dbReference type="AlphaFoldDB" id="A0A7S3PNF6"/>
<dbReference type="InterPro" id="IPR011009">
    <property type="entry name" value="Kinase-like_dom_sf"/>
</dbReference>
<dbReference type="InterPro" id="IPR000719">
    <property type="entry name" value="Prot_kinase_dom"/>
</dbReference>
<keyword evidence="2" id="KW-0808">Transferase</keyword>
<name>A0A7S3PNF6_9STRA</name>
<dbReference type="PROSITE" id="PS50011">
    <property type="entry name" value="PROTEIN_KINASE_DOM"/>
    <property type="match status" value="1"/>
</dbReference>